<dbReference type="Proteomes" id="UP000790377">
    <property type="component" value="Unassembled WGS sequence"/>
</dbReference>
<organism evidence="1 2">
    <name type="scientific">Hygrophoropsis aurantiaca</name>
    <dbReference type="NCBI Taxonomy" id="72124"/>
    <lineage>
        <taxon>Eukaryota</taxon>
        <taxon>Fungi</taxon>
        <taxon>Dikarya</taxon>
        <taxon>Basidiomycota</taxon>
        <taxon>Agaricomycotina</taxon>
        <taxon>Agaricomycetes</taxon>
        <taxon>Agaricomycetidae</taxon>
        <taxon>Boletales</taxon>
        <taxon>Coniophorineae</taxon>
        <taxon>Hygrophoropsidaceae</taxon>
        <taxon>Hygrophoropsis</taxon>
    </lineage>
</organism>
<name>A0ACB7ZS40_9AGAM</name>
<feature type="non-terminal residue" evidence="1">
    <location>
        <position position="1"/>
    </location>
</feature>
<evidence type="ECO:0000313" key="1">
    <source>
        <dbReference type="EMBL" id="KAH7903517.1"/>
    </source>
</evidence>
<proteinExistence type="predicted"/>
<reference evidence="1" key="1">
    <citation type="journal article" date="2021" name="New Phytol.">
        <title>Evolutionary innovations through gain and loss of genes in the ectomycorrhizal Boletales.</title>
        <authorList>
            <person name="Wu G."/>
            <person name="Miyauchi S."/>
            <person name="Morin E."/>
            <person name="Kuo A."/>
            <person name="Drula E."/>
            <person name="Varga T."/>
            <person name="Kohler A."/>
            <person name="Feng B."/>
            <person name="Cao Y."/>
            <person name="Lipzen A."/>
            <person name="Daum C."/>
            <person name="Hundley H."/>
            <person name="Pangilinan J."/>
            <person name="Johnson J."/>
            <person name="Barry K."/>
            <person name="LaButti K."/>
            <person name="Ng V."/>
            <person name="Ahrendt S."/>
            <person name="Min B."/>
            <person name="Choi I.G."/>
            <person name="Park H."/>
            <person name="Plett J.M."/>
            <person name="Magnuson J."/>
            <person name="Spatafora J.W."/>
            <person name="Nagy L.G."/>
            <person name="Henrissat B."/>
            <person name="Grigoriev I.V."/>
            <person name="Yang Z.L."/>
            <person name="Xu J."/>
            <person name="Martin F.M."/>
        </authorList>
    </citation>
    <scope>NUCLEOTIDE SEQUENCE</scope>
    <source>
        <strain evidence="1">ATCC 28755</strain>
    </source>
</reference>
<comment type="caution">
    <text evidence="1">The sequence shown here is derived from an EMBL/GenBank/DDBJ whole genome shotgun (WGS) entry which is preliminary data.</text>
</comment>
<accession>A0ACB7ZS40</accession>
<gene>
    <name evidence="1" type="ORF">BJ138DRAFT_1020499</name>
</gene>
<keyword evidence="2" id="KW-1185">Reference proteome</keyword>
<protein>
    <submittedName>
        <fullName evidence="1">Uncharacterized protein</fullName>
    </submittedName>
</protein>
<sequence length="76" mass="8802">YRQYPPSTKESDLERNVCNALDSVPLATIFAMRSRRFIDAYQKGLSGTQAAWAVKKYRGHRVLPENIMKEFDKSLH</sequence>
<dbReference type="EMBL" id="MU268918">
    <property type="protein sequence ID" value="KAH7903517.1"/>
    <property type="molecule type" value="Genomic_DNA"/>
</dbReference>
<evidence type="ECO:0000313" key="2">
    <source>
        <dbReference type="Proteomes" id="UP000790377"/>
    </source>
</evidence>